<dbReference type="EMBL" id="QJKJ01003741">
    <property type="protein sequence ID" value="RDX97084.1"/>
    <property type="molecule type" value="Genomic_DNA"/>
</dbReference>
<dbReference type="AlphaFoldDB" id="A0A371H2N7"/>
<comment type="caution">
    <text evidence="1">The sequence shown here is derived from an EMBL/GenBank/DDBJ whole genome shotgun (WGS) entry which is preliminary data.</text>
</comment>
<gene>
    <name evidence="1" type="ORF">CR513_20192</name>
</gene>
<evidence type="ECO:0000313" key="1">
    <source>
        <dbReference type="EMBL" id="RDX97084.1"/>
    </source>
</evidence>
<proteinExistence type="predicted"/>
<organism evidence="1 2">
    <name type="scientific">Mucuna pruriens</name>
    <name type="common">Velvet bean</name>
    <name type="synonym">Dolichos pruriens</name>
    <dbReference type="NCBI Taxonomy" id="157652"/>
    <lineage>
        <taxon>Eukaryota</taxon>
        <taxon>Viridiplantae</taxon>
        <taxon>Streptophyta</taxon>
        <taxon>Embryophyta</taxon>
        <taxon>Tracheophyta</taxon>
        <taxon>Spermatophyta</taxon>
        <taxon>Magnoliopsida</taxon>
        <taxon>eudicotyledons</taxon>
        <taxon>Gunneridae</taxon>
        <taxon>Pentapetalae</taxon>
        <taxon>rosids</taxon>
        <taxon>fabids</taxon>
        <taxon>Fabales</taxon>
        <taxon>Fabaceae</taxon>
        <taxon>Papilionoideae</taxon>
        <taxon>50 kb inversion clade</taxon>
        <taxon>NPAAA clade</taxon>
        <taxon>indigoferoid/millettioid clade</taxon>
        <taxon>Phaseoleae</taxon>
        <taxon>Mucuna</taxon>
    </lineage>
</organism>
<evidence type="ECO:0000313" key="2">
    <source>
        <dbReference type="Proteomes" id="UP000257109"/>
    </source>
</evidence>
<dbReference type="OrthoDB" id="778454at2759"/>
<name>A0A371H2N7_MUCPR</name>
<accession>A0A371H2N7</accession>
<keyword evidence="2" id="KW-1185">Reference proteome</keyword>
<sequence>MQVGQLADTVSQMQSASSGSIPSLTILNPKGGGIGIVRLQSMQQPTRSIPLSFPNRIVSTRRSEIDEDLLKLFKKMEINIPLLDAIKQIPKYTKFLKELCVHKRKKIKGAA</sequence>
<protein>
    <submittedName>
        <fullName evidence="1">Uncharacterized protein</fullName>
    </submittedName>
</protein>
<reference evidence="1" key="1">
    <citation type="submission" date="2018-05" db="EMBL/GenBank/DDBJ databases">
        <title>Draft genome of Mucuna pruriens seed.</title>
        <authorList>
            <person name="Nnadi N.E."/>
            <person name="Vos R."/>
            <person name="Hasami M.H."/>
            <person name="Devisetty U.K."/>
            <person name="Aguiy J.C."/>
        </authorList>
    </citation>
    <scope>NUCLEOTIDE SEQUENCE [LARGE SCALE GENOMIC DNA]</scope>
    <source>
        <strain evidence="1">JCA_2017</strain>
    </source>
</reference>
<dbReference type="Proteomes" id="UP000257109">
    <property type="component" value="Unassembled WGS sequence"/>
</dbReference>
<feature type="non-terminal residue" evidence="1">
    <location>
        <position position="1"/>
    </location>
</feature>